<keyword evidence="3" id="KW-1185">Reference proteome</keyword>
<feature type="compositionally biased region" description="Basic residues" evidence="1">
    <location>
        <begin position="145"/>
        <end position="154"/>
    </location>
</feature>
<evidence type="ECO:0000256" key="1">
    <source>
        <dbReference type="SAM" id="MobiDB-lite"/>
    </source>
</evidence>
<gene>
    <name evidence="2" type="ORF">JKP88DRAFT_311994</name>
</gene>
<accession>A0A835ZAS4</accession>
<reference evidence="2" key="1">
    <citation type="submission" date="2021-02" db="EMBL/GenBank/DDBJ databases">
        <title>First Annotated Genome of the Yellow-green Alga Tribonema minus.</title>
        <authorList>
            <person name="Mahan K.M."/>
        </authorList>
    </citation>
    <scope>NUCLEOTIDE SEQUENCE</scope>
    <source>
        <strain evidence="2">UTEX B ZZ1240</strain>
    </source>
</reference>
<dbReference type="EMBL" id="JAFCMP010000129">
    <property type="protein sequence ID" value="KAG5185493.1"/>
    <property type="molecule type" value="Genomic_DNA"/>
</dbReference>
<sequence length="240" mass="24713">MARINANLEAENTAPDSLDGASSGSGATHISFDQGTDSRSIDGLTRSNSSGISGGAGYQCESSCGPAVLAAGQFAAAVKEAQAQLLRADTRLMELQMRMRHLRLRQLHALQKAAAVLSQRPLLKPTSTMQLRIISAITHMPLFRKRPTGARKRCGGSNGSNASEDRRAAQRDAGAAPAAELNDAAFGAAAGSKAGAIATAVRAAQAQVAPSDHMGIADVADDSYKEGQDCDGGSCTPVPP</sequence>
<organism evidence="2 3">
    <name type="scientific">Tribonema minus</name>
    <dbReference type="NCBI Taxonomy" id="303371"/>
    <lineage>
        <taxon>Eukaryota</taxon>
        <taxon>Sar</taxon>
        <taxon>Stramenopiles</taxon>
        <taxon>Ochrophyta</taxon>
        <taxon>PX clade</taxon>
        <taxon>Xanthophyceae</taxon>
        <taxon>Tribonematales</taxon>
        <taxon>Tribonemataceae</taxon>
        <taxon>Tribonema</taxon>
    </lineage>
</organism>
<dbReference type="Proteomes" id="UP000664859">
    <property type="component" value="Unassembled WGS sequence"/>
</dbReference>
<evidence type="ECO:0000313" key="3">
    <source>
        <dbReference type="Proteomes" id="UP000664859"/>
    </source>
</evidence>
<evidence type="ECO:0000313" key="2">
    <source>
        <dbReference type="EMBL" id="KAG5185493.1"/>
    </source>
</evidence>
<feature type="region of interest" description="Disordered" evidence="1">
    <location>
        <begin position="207"/>
        <end position="240"/>
    </location>
</feature>
<dbReference type="AlphaFoldDB" id="A0A835ZAS4"/>
<protein>
    <submittedName>
        <fullName evidence="2">Uncharacterized protein</fullName>
    </submittedName>
</protein>
<comment type="caution">
    <text evidence="2">The sequence shown here is derived from an EMBL/GenBank/DDBJ whole genome shotgun (WGS) entry which is preliminary data.</text>
</comment>
<name>A0A835ZAS4_9STRA</name>
<feature type="region of interest" description="Disordered" evidence="1">
    <location>
        <begin position="145"/>
        <end position="176"/>
    </location>
</feature>
<feature type="region of interest" description="Disordered" evidence="1">
    <location>
        <begin position="1"/>
        <end position="46"/>
    </location>
</feature>
<proteinExistence type="predicted"/>